<evidence type="ECO:0000313" key="9">
    <source>
        <dbReference type="Proteomes" id="UP000014003"/>
    </source>
</evidence>
<dbReference type="FunFam" id="2.60.40.1180:FF:000007">
    <property type="entry name" value="Sucrose isomerase"/>
    <property type="match status" value="1"/>
</dbReference>
<protein>
    <recommendedName>
        <fullName evidence="6">Alpha,alpha-phosphotrehalase</fullName>
        <ecNumber evidence="6">3.2.1.93</ecNumber>
    </recommendedName>
</protein>
<dbReference type="Pfam" id="PF23915">
    <property type="entry name" value="SusG_C"/>
    <property type="match status" value="1"/>
</dbReference>
<dbReference type="EC" id="3.2.1.93" evidence="6"/>
<evidence type="ECO:0000256" key="6">
    <source>
        <dbReference type="NCBIfam" id="TIGR02403"/>
    </source>
</evidence>
<dbReference type="InterPro" id="IPR006047">
    <property type="entry name" value="GH13_cat_dom"/>
</dbReference>
<dbReference type="CDD" id="cd11333">
    <property type="entry name" value="AmyAc_SI_OligoGlu_DGase"/>
    <property type="match status" value="1"/>
</dbReference>
<dbReference type="AlphaFoldDB" id="R8CJ19"/>
<dbReference type="PATRIC" id="fig|1053205.3.peg.5513"/>
<dbReference type="InterPro" id="IPR017853">
    <property type="entry name" value="GH"/>
</dbReference>
<dbReference type="Gene3D" id="3.20.20.80">
    <property type="entry name" value="Glycosidases"/>
    <property type="match status" value="1"/>
</dbReference>
<name>R8CJ19_BACCE</name>
<dbReference type="Gene3D" id="3.90.400.10">
    <property type="entry name" value="Oligo-1,6-glucosidase, Domain 2"/>
    <property type="match status" value="1"/>
</dbReference>
<gene>
    <name evidence="8" type="ORF">IGA_05449</name>
</gene>
<evidence type="ECO:0000256" key="3">
    <source>
        <dbReference type="ARBA" id="ARBA00022490"/>
    </source>
</evidence>
<dbReference type="Pfam" id="PF00128">
    <property type="entry name" value="Alpha-amylase"/>
    <property type="match status" value="1"/>
</dbReference>
<dbReference type="EMBL" id="AHDZ01000069">
    <property type="protein sequence ID" value="EOO11587.1"/>
    <property type="molecule type" value="Genomic_DNA"/>
</dbReference>
<dbReference type="SUPFAM" id="SSF51445">
    <property type="entry name" value="(Trans)glycosidases"/>
    <property type="match status" value="1"/>
</dbReference>
<comment type="caution">
    <text evidence="8">The sequence shown here is derived from an EMBL/GenBank/DDBJ whole genome shotgun (WGS) entry which is preliminary data.</text>
</comment>
<dbReference type="GO" id="GO:0005993">
    <property type="term" value="P:trehalose catabolic process"/>
    <property type="evidence" value="ECO:0007669"/>
    <property type="project" value="InterPro"/>
</dbReference>
<proteinExistence type="inferred from homology"/>
<dbReference type="GO" id="GO:0008788">
    <property type="term" value="F:alpha,alpha-phosphotrehalase activity"/>
    <property type="evidence" value="ECO:0007669"/>
    <property type="project" value="UniProtKB-UniRule"/>
</dbReference>
<dbReference type="GO" id="GO:0005737">
    <property type="term" value="C:cytoplasm"/>
    <property type="evidence" value="ECO:0007669"/>
    <property type="project" value="UniProtKB-SubCell"/>
</dbReference>
<dbReference type="InterPro" id="IPR013780">
    <property type="entry name" value="Glyco_hydro_b"/>
</dbReference>
<evidence type="ECO:0000256" key="2">
    <source>
        <dbReference type="ARBA" id="ARBA00008061"/>
    </source>
</evidence>
<evidence type="ECO:0000256" key="4">
    <source>
        <dbReference type="ARBA" id="ARBA00022801"/>
    </source>
</evidence>
<evidence type="ECO:0000256" key="1">
    <source>
        <dbReference type="ARBA" id="ARBA00004496"/>
    </source>
</evidence>
<keyword evidence="3" id="KW-0963">Cytoplasm</keyword>
<dbReference type="NCBIfam" id="NF008183">
    <property type="entry name" value="PRK10933.1"/>
    <property type="match status" value="1"/>
</dbReference>
<dbReference type="Gene3D" id="2.60.40.1180">
    <property type="entry name" value="Golgi alpha-mannosidase II"/>
    <property type="match status" value="1"/>
</dbReference>
<keyword evidence="5" id="KW-0326">Glycosidase</keyword>
<accession>R8CJ19</accession>
<comment type="similarity">
    <text evidence="2">Belongs to the glycosyl hydrolase 13 family.</text>
</comment>
<dbReference type="RefSeq" id="WP_016097217.1">
    <property type="nucleotide sequence ID" value="NZ_KB976151.1"/>
</dbReference>
<dbReference type="InterPro" id="IPR045857">
    <property type="entry name" value="O16G_dom_2"/>
</dbReference>
<feature type="domain" description="Glycosyl hydrolase family 13 catalytic" evidence="7">
    <location>
        <begin position="11"/>
        <end position="411"/>
    </location>
</feature>
<dbReference type="SMART" id="SM00642">
    <property type="entry name" value="Aamy"/>
    <property type="match status" value="1"/>
</dbReference>
<keyword evidence="4" id="KW-0378">Hydrolase</keyword>
<dbReference type="InterPro" id="IPR012769">
    <property type="entry name" value="Trehalose_TreC"/>
</dbReference>
<evidence type="ECO:0000259" key="7">
    <source>
        <dbReference type="SMART" id="SM00642"/>
    </source>
</evidence>
<dbReference type="SUPFAM" id="SSF51011">
    <property type="entry name" value="Glycosyl hydrolase domain"/>
    <property type="match status" value="1"/>
</dbReference>
<dbReference type="FunFam" id="3.90.400.10:FF:000002">
    <property type="entry name" value="Sucrose isomerase"/>
    <property type="match status" value="1"/>
</dbReference>
<dbReference type="NCBIfam" id="TIGR02403">
    <property type="entry name" value="trehalose_treC"/>
    <property type="match status" value="1"/>
</dbReference>
<dbReference type="PANTHER" id="PTHR10357">
    <property type="entry name" value="ALPHA-AMYLASE FAMILY MEMBER"/>
    <property type="match status" value="1"/>
</dbReference>
<dbReference type="PANTHER" id="PTHR10357:SF217">
    <property type="entry name" value="TREHALOSE-6-PHOSPHATE HYDROLASE"/>
    <property type="match status" value="1"/>
</dbReference>
<sequence>MKDWHKSVVYQIYPKSFNSYYNKETGDIKGVTEKLDYLKELGVDYIWLTPIYRSPQNDNGYDVSDYYSIDPSYGTMEEFEELLKEAKVRDIEIMLDIVVNHSSTEHKWFKEAKEDKNSPYRNYYIWRDEKNNWQSKFGGSAWKYDEKTGQYFLHLFDETQADLNWENEKLREEVYDMMRFWLEKGVKGFRLDVINLISKDQRFLSDEGTTATSDGRKYYTDGPRIHEYLQEMSQNVFEGKDVITVGEMSSTTIDNCIKYSNPERNELSMTFSFHHLKVDYSNGDKWTKADFDFIKLKEIMSDWQSEMQKGGGWNALFWCNHDQPRIVSRFGDDEKYRNESAKMLATAMHMLQGTPYIYQGEEIGMTNPKFESIEQYRDVESLNIYNIKLEEGLSKEEIIGILKQKSRDNSRTPMQWNEEVNSGFTTNAPWISVADSYEEINVEKALEEKESVFYHYKKLIELRKTYDVITEGEYAILDENHSKIWAYTRTVKNEVLLVINNFYGEEITYSVPGNVQLDGMKQEVLLSNYKDSSKDITNINLRPYESIVYRYTK</sequence>
<dbReference type="HOGENOM" id="CLU_006462_1_2_9"/>
<reference evidence="8 9" key="1">
    <citation type="submission" date="2012-12" db="EMBL/GenBank/DDBJ databases">
        <title>The Genome Sequence of Bacillus cereus HuA3-9.</title>
        <authorList>
            <consortium name="The Broad Institute Genome Sequencing Platform"/>
            <consortium name="The Broad Institute Genome Sequencing Center for Infectious Disease"/>
            <person name="Feldgarden M."/>
            <person name="Van der Auwera G.A."/>
            <person name="Mahillon J."/>
            <person name="Duprez V."/>
            <person name="Timmery S."/>
            <person name="Mattelet C."/>
            <person name="Dierick K."/>
            <person name="Sun M."/>
            <person name="Yu Z."/>
            <person name="Zhu L."/>
            <person name="Hu X."/>
            <person name="Shank E.B."/>
            <person name="Swiecicka I."/>
            <person name="Hansen B.M."/>
            <person name="Andrup L."/>
            <person name="Walker B."/>
            <person name="Young S.K."/>
            <person name="Zeng Q."/>
            <person name="Gargeya S."/>
            <person name="Fitzgerald M."/>
            <person name="Haas B."/>
            <person name="Abouelleil A."/>
            <person name="Alvarado L."/>
            <person name="Arachchi H.M."/>
            <person name="Berlin A.M."/>
            <person name="Chapman S.B."/>
            <person name="Dewar J."/>
            <person name="Goldberg J."/>
            <person name="Griggs A."/>
            <person name="Gujja S."/>
            <person name="Hansen M."/>
            <person name="Howarth C."/>
            <person name="Imamovic A."/>
            <person name="Larimer J."/>
            <person name="McCowan C."/>
            <person name="Murphy C."/>
            <person name="Neiman D."/>
            <person name="Pearson M."/>
            <person name="Priest M."/>
            <person name="Roberts A."/>
            <person name="Saif S."/>
            <person name="Shea T."/>
            <person name="Sisk P."/>
            <person name="Sykes S."/>
            <person name="Wortman J."/>
            <person name="Nusbaum C."/>
            <person name="Birren B."/>
        </authorList>
    </citation>
    <scope>NUCLEOTIDE SEQUENCE [LARGE SCALE GENOMIC DNA]</scope>
    <source>
        <strain evidence="8 9">HuA3-9</strain>
    </source>
</reference>
<dbReference type="GO" id="GO:0004556">
    <property type="term" value="F:alpha-amylase activity"/>
    <property type="evidence" value="ECO:0007669"/>
    <property type="project" value="TreeGrafter"/>
</dbReference>
<dbReference type="InterPro" id="IPR056300">
    <property type="entry name" value="SusG-like_C"/>
</dbReference>
<comment type="subcellular location">
    <subcellularLocation>
        <location evidence="1">Cytoplasm</location>
    </subcellularLocation>
</comment>
<organism evidence="8 9">
    <name type="scientific">Bacillus cereus HuA3-9</name>
    <dbReference type="NCBI Taxonomy" id="1053205"/>
    <lineage>
        <taxon>Bacteria</taxon>
        <taxon>Bacillati</taxon>
        <taxon>Bacillota</taxon>
        <taxon>Bacilli</taxon>
        <taxon>Bacillales</taxon>
        <taxon>Bacillaceae</taxon>
        <taxon>Bacillus</taxon>
        <taxon>Bacillus cereus group</taxon>
    </lineage>
</organism>
<evidence type="ECO:0000256" key="5">
    <source>
        <dbReference type="ARBA" id="ARBA00023295"/>
    </source>
</evidence>
<evidence type="ECO:0000313" key="8">
    <source>
        <dbReference type="EMBL" id="EOO11587.1"/>
    </source>
</evidence>
<dbReference type="FunFam" id="3.20.20.80:FF:000014">
    <property type="entry name" value="Alpha,alpha-phosphotrehalase"/>
    <property type="match status" value="1"/>
</dbReference>
<dbReference type="Proteomes" id="UP000014003">
    <property type="component" value="Unassembled WGS sequence"/>
</dbReference>